<dbReference type="Proteomes" id="UP000295388">
    <property type="component" value="Unassembled WGS sequence"/>
</dbReference>
<dbReference type="EMBL" id="SNWQ01000001">
    <property type="protein sequence ID" value="TDO54977.1"/>
    <property type="molecule type" value="Genomic_DNA"/>
</dbReference>
<evidence type="ECO:0000256" key="1">
    <source>
        <dbReference type="SAM" id="Phobius"/>
    </source>
</evidence>
<accession>A0A4R6KV29</accession>
<organism evidence="2 3">
    <name type="scientific">Kribbella caucasensis</name>
    <dbReference type="NCBI Taxonomy" id="2512215"/>
    <lineage>
        <taxon>Bacteria</taxon>
        <taxon>Bacillati</taxon>
        <taxon>Actinomycetota</taxon>
        <taxon>Actinomycetes</taxon>
        <taxon>Propionibacteriales</taxon>
        <taxon>Kribbellaceae</taxon>
        <taxon>Kribbella</taxon>
    </lineage>
</organism>
<keyword evidence="1" id="KW-1133">Transmembrane helix</keyword>
<feature type="transmembrane region" description="Helical" evidence="1">
    <location>
        <begin position="21"/>
        <end position="42"/>
    </location>
</feature>
<evidence type="ECO:0000313" key="3">
    <source>
        <dbReference type="Proteomes" id="UP000295388"/>
    </source>
</evidence>
<name>A0A4R6KV29_9ACTN</name>
<protein>
    <submittedName>
        <fullName evidence="2">Uncharacterized protein</fullName>
    </submittedName>
</protein>
<keyword evidence="3" id="KW-1185">Reference proteome</keyword>
<evidence type="ECO:0000313" key="2">
    <source>
        <dbReference type="EMBL" id="TDO54977.1"/>
    </source>
</evidence>
<proteinExistence type="predicted"/>
<keyword evidence="1" id="KW-0812">Transmembrane</keyword>
<feature type="transmembrane region" description="Helical" evidence="1">
    <location>
        <begin position="78"/>
        <end position="97"/>
    </location>
</feature>
<gene>
    <name evidence="2" type="ORF">EV643_101771</name>
</gene>
<keyword evidence="1" id="KW-0472">Membrane</keyword>
<feature type="transmembrane region" description="Helical" evidence="1">
    <location>
        <begin position="48"/>
        <end position="66"/>
    </location>
</feature>
<dbReference type="AlphaFoldDB" id="A0A4R6KV29"/>
<sequence length="257" mass="28431">MCLGFPVNTPEVTRRHRQVQLVVTIVYLGIPLVFLGAVLWISSGVTPFNWQAGLLPLAMLVLGWFLRSRHRYKPQRWAGVGAFFGAVTGLFVAFYPIVLDVYWPAYLFLPVMWLGMVLGVGLARYAERVLLVPVVPELADTQYELFFRLRGLRLTTLTVGTESVTIQGRAMLRNRSGLNPNDLGRTYPLTAITGVHEVSLTGLERLKYPITLPIPPVGTAGPAVIVQASGEDWVLPTDQAATLVQLLNRRIAAARPE</sequence>
<feature type="transmembrane region" description="Helical" evidence="1">
    <location>
        <begin position="103"/>
        <end position="123"/>
    </location>
</feature>
<comment type="caution">
    <text evidence="2">The sequence shown here is derived from an EMBL/GenBank/DDBJ whole genome shotgun (WGS) entry which is preliminary data.</text>
</comment>
<reference evidence="2 3" key="1">
    <citation type="submission" date="2019-03" db="EMBL/GenBank/DDBJ databases">
        <title>Genomic Encyclopedia of Type Strains, Phase III (KMG-III): the genomes of soil and plant-associated and newly described type strains.</title>
        <authorList>
            <person name="Whitman W."/>
        </authorList>
    </citation>
    <scope>NUCLEOTIDE SEQUENCE [LARGE SCALE GENOMIC DNA]</scope>
    <source>
        <strain evidence="2 3">VKM Ac-2527</strain>
    </source>
</reference>